<keyword evidence="1" id="KW-0805">Transcription regulation</keyword>
<keyword evidence="7" id="KW-1185">Reference proteome</keyword>
<evidence type="ECO:0000313" key="7">
    <source>
        <dbReference type="Proteomes" id="UP000298154"/>
    </source>
</evidence>
<gene>
    <name evidence="6" type="ORF">E3T47_03780</name>
</gene>
<keyword evidence="2" id="KW-0238">DNA-binding</keyword>
<dbReference type="InterPro" id="IPR036388">
    <property type="entry name" value="WH-like_DNA-bd_sf"/>
</dbReference>
<dbReference type="Pfam" id="PF01418">
    <property type="entry name" value="HTH_6"/>
    <property type="match status" value="1"/>
</dbReference>
<dbReference type="SUPFAM" id="SSF46689">
    <property type="entry name" value="Homeodomain-like"/>
    <property type="match status" value="1"/>
</dbReference>
<reference evidence="6 7" key="1">
    <citation type="submission" date="2019-03" db="EMBL/GenBank/DDBJ databases">
        <title>Genomics of glacier-inhabiting Cryobacterium strains.</title>
        <authorList>
            <person name="Liu Q."/>
            <person name="Xin Y.-H."/>
        </authorList>
    </citation>
    <scope>NUCLEOTIDE SEQUENCE [LARGE SCALE GENOMIC DNA]</scope>
    <source>
        <strain evidence="6 7">Sr36</strain>
    </source>
</reference>
<evidence type="ECO:0000259" key="5">
    <source>
        <dbReference type="PROSITE" id="PS51464"/>
    </source>
</evidence>
<proteinExistence type="predicted"/>
<dbReference type="InterPro" id="IPR035472">
    <property type="entry name" value="RpiR-like_SIS"/>
</dbReference>
<dbReference type="EMBL" id="SOHK01000007">
    <property type="protein sequence ID" value="TFD67750.1"/>
    <property type="molecule type" value="Genomic_DNA"/>
</dbReference>
<comment type="caution">
    <text evidence="6">The sequence shown here is derived from an EMBL/GenBank/DDBJ whole genome shotgun (WGS) entry which is preliminary data.</text>
</comment>
<evidence type="ECO:0000256" key="2">
    <source>
        <dbReference type="ARBA" id="ARBA00023125"/>
    </source>
</evidence>
<dbReference type="InterPro" id="IPR009057">
    <property type="entry name" value="Homeodomain-like_sf"/>
</dbReference>
<dbReference type="Gene3D" id="3.40.50.10490">
    <property type="entry name" value="Glucose-6-phosphate isomerase like protein, domain 1"/>
    <property type="match status" value="1"/>
</dbReference>
<dbReference type="AlphaFoldDB" id="A0A4R9APR1"/>
<dbReference type="InterPro" id="IPR000281">
    <property type="entry name" value="HTH_RpiR"/>
</dbReference>
<dbReference type="Proteomes" id="UP000298154">
    <property type="component" value="Unassembled WGS sequence"/>
</dbReference>
<dbReference type="GO" id="GO:1901135">
    <property type="term" value="P:carbohydrate derivative metabolic process"/>
    <property type="evidence" value="ECO:0007669"/>
    <property type="project" value="InterPro"/>
</dbReference>
<feature type="domain" description="HTH rpiR-type" evidence="4">
    <location>
        <begin position="28"/>
        <end position="104"/>
    </location>
</feature>
<dbReference type="GO" id="GO:0097367">
    <property type="term" value="F:carbohydrate derivative binding"/>
    <property type="evidence" value="ECO:0007669"/>
    <property type="project" value="InterPro"/>
</dbReference>
<dbReference type="Pfam" id="PF01380">
    <property type="entry name" value="SIS"/>
    <property type="match status" value="1"/>
</dbReference>
<dbReference type="SUPFAM" id="SSF53697">
    <property type="entry name" value="SIS domain"/>
    <property type="match status" value="1"/>
</dbReference>
<name>A0A4R9APR1_9MICO</name>
<dbReference type="PANTHER" id="PTHR30514:SF18">
    <property type="entry name" value="RPIR-FAMILY TRANSCRIPTIONAL REGULATOR"/>
    <property type="match status" value="1"/>
</dbReference>
<dbReference type="GO" id="GO:0003700">
    <property type="term" value="F:DNA-binding transcription factor activity"/>
    <property type="evidence" value="ECO:0007669"/>
    <property type="project" value="InterPro"/>
</dbReference>
<evidence type="ECO:0000256" key="3">
    <source>
        <dbReference type="ARBA" id="ARBA00023163"/>
    </source>
</evidence>
<dbReference type="InterPro" id="IPR001347">
    <property type="entry name" value="SIS_dom"/>
</dbReference>
<protein>
    <submittedName>
        <fullName evidence="6">MurR/RpiR family transcriptional regulator</fullName>
    </submittedName>
</protein>
<dbReference type="CDD" id="cd05013">
    <property type="entry name" value="SIS_RpiR"/>
    <property type="match status" value="1"/>
</dbReference>
<dbReference type="GO" id="GO:0003677">
    <property type="term" value="F:DNA binding"/>
    <property type="evidence" value="ECO:0007669"/>
    <property type="project" value="UniProtKB-KW"/>
</dbReference>
<organism evidence="6 7">
    <name type="scientific">Cryobacterium ruanii</name>
    <dbReference type="NCBI Taxonomy" id="1259197"/>
    <lineage>
        <taxon>Bacteria</taxon>
        <taxon>Bacillati</taxon>
        <taxon>Actinomycetota</taxon>
        <taxon>Actinomycetes</taxon>
        <taxon>Micrococcales</taxon>
        <taxon>Microbacteriaceae</taxon>
        <taxon>Cryobacterium</taxon>
    </lineage>
</organism>
<keyword evidence="3" id="KW-0804">Transcription</keyword>
<dbReference type="InterPro" id="IPR047640">
    <property type="entry name" value="RpiR-like"/>
</dbReference>
<accession>A0A4R9APR1</accession>
<evidence type="ECO:0000256" key="1">
    <source>
        <dbReference type="ARBA" id="ARBA00023015"/>
    </source>
</evidence>
<feature type="domain" description="SIS" evidence="5">
    <location>
        <begin position="148"/>
        <end position="284"/>
    </location>
</feature>
<dbReference type="PANTHER" id="PTHR30514">
    <property type="entry name" value="GLUCOKINASE"/>
    <property type="match status" value="1"/>
</dbReference>
<dbReference type="PROSITE" id="PS51464">
    <property type="entry name" value="SIS"/>
    <property type="match status" value="1"/>
</dbReference>
<dbReference type="Gene3D" id="1.10.10.10">
    <property type="entry name" value="Winged helix-like DNA-binding domain superfamily/Winged helix DNA-binding domain"/>
    <property type="match status" value="1"/>
</dbReference>
<dbReference type="PROSITE" id="PS51071">
    <property type="entry name" value="HTH_RPIR"/>
    <property type="match status" value="1"/>
</dbReference>
<dbReference type="OrthoDB" id="3574600at2"/>
<evidence type="ECO:0000313" key="6">
    <source>
        <dbReference type="EMBL" id="TFD67750.1"/>
    </source>
</evidence>
<dbReference type="InterPro" id="IPR046348">
    <property type="entry name" value="SIS_dom_sf"/>
</dbReference>
<sequence length="321" mass="35198">MDDLGITERVARYISDLVETLRYVCYMQTVSQLIRVHLPALPRAEMLVARALLANYPAAALDTVASLATDAGVSAPTVLRLMERIGFDGYAALQGALRHELYERTLAPIEQLSDYGADEDPLMRSQAIFSRGIVETFETMNPVDFHLAVAMLSSAKNRIYATGGRFSSILAKNLILALEVLRPHTNYLTVEDRTTMLADIALNDVIVIVDLRRYQSNTIEFGREAKARGAKIVLLTDRWMSPLAAQSDAVLTCSIDAPHPLDSMVPAMAVTEALLAGVVDSLGDTPVERMRRYDAAWDSLGFSNRFGSRFEATDDASGVAP</sequence>
<evidence type="ECO:0000259" key="4">
    <source>
        <dbReference type="PROSITE" id="PS51071"/>
    </source>
</evidence>